<dbReference type="Proteomes" id="UP000054928">
    <property type="component" value="Unassembled WGS sequence"/>
</dbReference>
<reference evidence="2" key="1">
    <citation type="submission" date="2014-09" db="EMBL/GenBank/DDBJ databases">
        <authorList>
            <person name="Sharma Rahul"/>
            <person name="Thines Marco"/>
        </authorList>
    </citation>
    <scope>NUCLEOTIDE SEQUENCE [LARGE SCALE GENOMIC DNA]</scope>
</reference>
<evidence type="ECO:0000313" key="2">
    <source>
        <dbReference type="Proteomes" id="UP000054928"/>
    </source>
</evidence>
<evidence type="ECO:0000313" key="1">
    <source>
        <dbReference type="EMBL" id="CEG48360.1"/>
    </source>
</evidence>
<dbReference type="RefSeq" id="XP_024584729.1">
    <property type="nucleotide sequence ID" value="XM_024719429.1"/>
</dbReference>
<protein>
    <submittedName>
        <fullName evidence="1">Uncharacterized protein</fullName>
    </submittedName>
</protein>
<proteinExistence type="predicted"/>
<dbReference type="AlphaFoldDB" id="A0A0P1B453"/>
<keyword evidence="2" id="KW-1185">Reference proteome</keyword>
<dbReference type="EMBL" id="CCYD01002939">
    <property type="protein sequence ID" value="CEG48360.1"/>
    <property type="molecule type" value="Genomic_DNA"/>
</dbReference>
<sequence>MAVEFNLKNISTDQKHGVRKQVVPVSAAKAKPIKKVTELVLNDDISALLDKPLHHLLAAEAKVGGIVKIIMKPDDIAKKLVEILLTFNSAVSLNMARRDSEIAELAQLHIFILVLCAPNRGDDMTFPEKCEKIMDSAVL</sequence>
<dbReference type="GeneID" id="36401241"/>
<name>A0A0P1B453_PLAHL</name>
<organism evidence="1 2">
    <name type="scientific">Plasmopara halstedii</name>
    <name type="common">Downy mildew of sunflower</name>
    <dbReference type="NCBI Taxonomy" id="4781"/>
    <lineage>
        <taxon>Eukaryota</taxon>
        <taxon>Sar</taxon>
        <taxon>Stramenopiles</taxon>
        <taxon>Oomycota</taxon>
        <taxon>Peronosporomycetes</taxon>
        <taxon>Peronosporales</taxon>
        <taxon>Peronosporaceae</taxon>
        <taxon>Plasmopara</taxon>
    </lineage>
</organism>
<accession>A0A0P1B453</accession>